<comment type="similarity">
    <text evidence="1">Belongs to the beta type-B retroviral polymerase family. HERV class-II K(HML-2) pol subfamily.</text>
</comment>
<keyword evidence="5" id="KW-1185">Reference proteome</keyword>
<dbReference type="Proteomes" id="UP001529510">
    <property type="component" value="Unassembled WGS sequence"/>
</dbReference>
<dbReference type="Pfam" id="PF18701">
    <property type="entry name" value="DUF5641"/>
    <property type="match status" value="1"/>
</dbReference>
<reference evidence="4 5" key="1">
    <citation type="submission" date="2024-05" db="EMBL/GenBank/DDBJ databases">
        <title>Genome sequencing and assembly of Indian major carp, Cirrhinus mrigala (Hamilton, 1822).</title>
        <authorList>
            <person name="Mohindra V."/>
            <person name="Chowdhury L.M."/>
            <person name="Lal K."/>
            <person name="Jena J.K."/>
        </authorList>
    </citation>
    <scope>NUCLEOTIDE SEQUENCE [LARGE SCALE GENOMIC DNA]</scope>
    <source>
        <strain evidence="4">CM1030</strain>
        <tissue evidence="4">Blood</tissue>
    </source>
</reference>
<sequence length="1137" mass="129701">YLNQELVGMGKKRSCVGAFTAEHLGLALHSYPMNKLRKSYNHLVGLPIEGFEQAQPLLLIGADHPHLITPVKPVRLGPPGGPAALKTRLGWTLQGPTRLVEQSLRPQQCLLTSTIPQVAELFKNVEKLWQVDVVLFRNEKEVTRSRQDQEAINMLESKTTRVEVDGVLRYATPLLRHKDMPPFQATKEMVMPCLRNTEQCLTKEPERAKAYNVEIQKLTQAGVVKKLNSNEVTESGESWYIPHHMVTHNNKNRIVFNCSYQYRGLNLNDVAISGDVKAMFHQVRLLPEDLPLLRFVWRDMDRGQIPSVFEWQVLPFGTTCSLCCATYAMQHHVISHSQPEDDVRVSIERCFYVDNCLQSLSSPDQARTLIDKLREILASGGFELRQSASNMPEVINHLPEEARSDNLELWLAHDRLDNPESALGLSWHCSTDTLRYKHRPVNYDAPTMRNIYKVLASQYDPIGFILPYTTCAKIIVRQLWDKHRDWDDPQLPQDLLQAWRDWEGELEFLQKITFPRSYVPPAMDERNVTRELHVFCNASEQSYGAVAYLRTVDTQGQPYLSFIVARSRIAPKQLHSMPRLELCAALTGAQLSRLLEQELTLPISRTTLWTDSTTVFVGTRVAEIQELTDRLSWRYVDSAKNPADDLTRGKKLEELAEPNRPDKWPTSPTTVVDECHSELRKSLFCGVTTTIPDKEPYLPDVHQFTTWRDLVEATVQKLQGAAGDNRVLSADDYRTAETLILRRAQQDSFTEEFGLLRNGKSVQRNSRLLMLSPELDETDELIKVGGRLRCSEDLDPATVYPIILDHRHPTTKLLIQDYDSRLGHPGPERVFAEIRRKGNSTIPAYLHRLSAMEIKSTSSEDGRPTYSTPTPFISQRFTQRGWTVDRRTEKRWGIIFKCLTTRCVHLEILTNMNADSFLMALRRFIGRRGTPAELFSDQGTNFRGGEREIREALAELSPELQLQLGKHKIQFHFNPPGAPHFGGTWEREIRSVKTALYRVVGSQAFTEEVLHTVLLEVEGILNAKPLGYVSSDPKDLDPVTPNVLLMGRRDGSLPQVVYTKSELLSRCRWRHSQILADQFWSSFIKNYLPSLQSHQKWHSTSTDITPGSVVLTVDPQLPRAYWPIGRVTKVYPSADGH</sequence>
<comment type="caution">
    <text evidence="4">The sequence shown here is derived from an EMBL/GenBank/DDBJ whole genome shotgun (WGS) entry which is preliminary data.</text>
</comment>
<dbReference type="InterPro" id="IPR043128">
    <property type="entry name" value="Rev_trsase/Diguanyl_cyclase"/>
</dbReference>
<feature type="non-terminal residue" evidence="4">
    <location>
        <position position="1"/>
    </location>
</feature>
<name>A0ABD0NVF6_CIRMR</name>
<dbReference type="AlphaFoldDB" id="A0ABD0NVF6"/>
<dbReference type="EC" id="3.1.26.4" evidence="2"/>
<dbReference type="InterPro" id="IPR001584">
    <property type="entry name" value="Integrase_cat-core"/>
</dbReference>
<feature type="non-terminal residue" evidence="4">
    <location>
        <position position="1137"/>
    </location>
</feature>
<dbReference type="Gene3D" id="3.30.420.10">
    <property type="entry name" value="Ribonuclease H-like superfamily/Ribonuclease H"/>
    <property type="match status" value="1"/>
</dbReference>
<dbReference type="InterPro" id="IPR000477">
    <property type="entry name" value="RT_dom"/>
</dbReference>
<organism evidence="4 5">
    <name type="scientific">Cirrhinus mrigala</name>
    <name type="common">Mrigala</name>
    <dbReference type="NCBI Taxonomy" id="683832"/>
    <lineage>
        <taxon>Eukaryota</taxon>
        <taxon>Metazoa</taxon>
        <taxon>Chordata</taxon>
        <taxon>Craniata</taxon>
        <taxon>Vertebrata</taxon>
        <taxon>Euteleostomi</taxon>
        <taxon>Actinopterygii</taxon>
        <taxon>Neopterygii</taxon>
        <taxon>Teleostei</taxon>
        <taxon>Ostariophysi</taxon>
        <taxon>Cypriniformes</taxon>
        <taxon>Cyprinidae</taxon>
        <taxon>Labeoninae</taxon>
        <taxon>Labeonini</taxon>
        <taxon>Cirrhinus</taxon>
    </lineage>
</organism>
<evidence type="ECO:0000313" key="4">
    <source>
        <dbReference type="EMBL" id="KAL0165842.1"/>
    </source>
</evidence>
<dbReference type="SUPFAM" id="SSF56672">
    <property type="entry name" value="DNA/RNA polymerases"/>
    <property type="match status" value="1"/>
</dbReference>
<dbReference type="InterPro" id="IPR040676">
    <property type="entry name" value="DUF5641"/>
</dbReference>
<dbReference type="InterPro" id="IPR008042">
    <property type="entry name" value="Retrotrans_Pao"/>
</dbReference>
<dbReference type="InterPro" id="IPR043502">
    <property type="entry name" value="DNA/RNA_pol_sf"/>
</dbReference>
<dbReference type="GO" id="GO:0004523">
    <property type="term" value="F:RNA-DNA hybrid ribonuclease activity"/>
    <property type="evidence" value="ECO:0007669"/>
    <property type="project" value="UniProtKB-EC"/>
</dbReference>
<evidence type="ECO:0000259" key="3">
    <source>
        <dbReference type="PROSITE" id="PS50994"/>
    </source>
</evidence>
<dbReference type="Gene3D" id="3.30.70.270">
    <property type="match status" value="1"/>
</dbReference>
<dbReference type="PANTHER" id="PTHR47331">
    <property type="entry name" value="PHD-TYPE DOMAIN-CONTAINING PROTEIN"/>
    <property type="match status" value="1"/>
</dbReference>
<dbReference type="SUPFAM" id="SSF53098">
    <property type="entry name" value="Ribonuclease H-like"/>
    <property type="match status" value="1"/>
</dbReference>
<protein>
    <recommendedName>
        <fullName evidence="2">ribonuclease H</fullName>
        <ecNumber evidence="2">3.1.26.4</ecNumber>
    </recommendedName>
</protein>
<dbReference type="EMBL" id="JAMKFB020000019">
    <property type="protein sequence ID" value="KAL0165842.1"/>
    <property type="molecule type" value="Genomic_DNA"/>
</dbReference>
<evidence type="ECO:0000256" key="2">
    <source>
        <dbReference type="ARBA" id="ARBA00012180"/>
    </source>
</evidence>
<dbReference type="PANTHER" id="PTHR47331:SF5">
    <property type="entry name" value="RIBONUCLEASE H"/>
    <property type="match status" value="1"/>
</dbReference>
<dbReference type="Pfam" id="PF05380">
    <property type="entry name" value="Peptidase_A17"/>
    <property type="match status" value="1"/>
</dbReference>
<dbReference type="GO" id="GO:0006259">
    <property type="term" value="P:DNA metabolic process"/>
    <property type="evidence" value="ECO:0007669"/>
    <property type="project" value="UniProtKB-ARBA"/>
</dbReference>
<gene>
    <name evidence="4" type="ORF">M9458_037686</name>
</gene>
<dbReference type="InterPro" id="IPR036397">
    <property type="entry name" value="RNaseH_sf"/>
</dbReference>
<feature type="domain" description="Integrase catalytic" evidence="3">
    <location>
        <begin position="865"/>
        <end position="1049"/>
    </location>
</feature>
<evidence type="ECO:0000313" key="5">
    <source>
        <dbReference type="Proteomes" id="UP001529510"/>
    </source>
</evidence>
<dbReference type="PROSITE" id="PS50994">
    <property type="entry name" value="INTEGRASE"/>
    <property type="match status" value="1"/>
</dbReference>
<evidence type="ECO:0000256" key="1">
    <source>
        <dbReference type="ARBA" id="ARBA00010879"/>
    </source>
</evidence>
<proteinExistence type="inferred from homology"/>
<accession>A0ABD0NVF6</accession>
<dbReference type="Pfam" id="PF00078">
    <property type="entry name" value="RVT_1"/>
    <property type="match status" value="1"/>
</dbReference>
<dbReference type="InterPro" id="IPR012337">
    <property type="entry name" value="RNaseH-like_sf"/>
</dbReference>
<dbReference type="Gene3D" id="3.10.10.10">
    <property type="entry name" value="HIV Type 1 Reverse Transcriptase, subunit A, domain 1"/>
    <property type="match status" value="1"/>
</dbReference>